<feature type="domain" description="GFO/IDH/MocA-like oxidoreductase" evidence="2">
    <location>
        <begin position="135"/>
        <end position="259"/>
    </location>
</feature>
<dbReference type="Pfam" id="PF22725">
    <property type="entry name" value="GFO_IDH_MocA_C3"/>
    <property type="match status" value="1"/>
</dbReference>
<dbReference type="EMBL" id="ADLK01000036">
    <property type="protein sequence ID" value="KMW14666.1"/>
    <property type="molecule type" value="Genomic_DNA"/>
</dbReference>
<dbReference type="GeneID" id="93164360"/>
<name>A0A0J9BR84_9FIRM</name>
<organism evidence="3 4">
    <name type="scientific">[Clostridium] citroniae WAL-19142</name>
    <dbReference type="NCBI Taxonomy" id="742734"/>
    <lineage>
        <taxon>Bacteria</taxon>
        <taxon>Bacillati</taxon>
        <taxon>Bacillota</taxon>
        <taxon>Clostridia</taxon>
        <taxon>Lachnospirales</taxon>
        <taxon>Lachnospiraceae</taxon>
        <taxon>Enterocloster</taxon>
    </lineage>
</organism>
<dbReference type="Gene3D" id="3.40.50.720">
    <property type="entry name" value="NAD(P)-binding Rossmann-like Domain"/>
    <property type="match status" value="1"/>
</dbReference>
<protein>
    <recommendedName>
        <fullName evidence="5">Gfo/Idh/MocA-like oxidoreductase N-terminal domain-containing protein</fullName>
    </recommendedName>
</protein>
<feature type="domain" description="Gfo/Idh/MocA-like oxidoreductase N-terminal" evidence="1">
    <location>
        <begin position="5"/>
        <end position="122"/>
    </location>
</feature>
<dbReference type="InterPro" id="IPR052515">
    <property type="entry name" value="Gfo/Idh/MocA_Oxidoreductase"/>
</dbReference>
<proteinExistence type="predicted"/>
<dbReference type="PATRIC" id="fig|742734.4.peg.5030"/>
<dbReference type="GO" id="GO:0000166">
    <property type="term" value="F:nucleotide binding"/>
    <property type="evidence" value="ECO:0007669"/>
    <property type="project" value="InterPro"/>
</dbReference>
<evidence type="ECO:0000313" key="3">
    <source>
        <dbReference type="EMBL" id="KMW14666.1"/>
    </source>
</evidence>
<dbReference type="Pfam" id="PF01408">
    <property type="entry name" value="GFO_IDH_MocA"/>
    <property type="match status" value="1"/>
</dbReference>
<comment type="caution">
    <text evidence="3">The sequence shown here is derived from an EMBL/GenBank/DDBJ whole genome shotgun (WGS) entry which is preliminary data.</text>
</comment>
<dbReference type="InterPro" id="IPR000683">
    <property type="entry name" value="Gfo/Idh/MocA-like_OxRdtase_N"/>
</dbReference>
<dbReference type="SUPFAM" id="SSF55347">
    <property type="entry name" value="Glyceraldehyde-3-phosphate dehydrogenase-like, C-terminal domain"/>
    <property type="match status" value="1"/>
</dbReference>
<dbReference type="AlphaFoldDB" id="A0A0J9BR84"/>
<dbReference type="RefSeq" id="WP_048930838.1">
    <property type="nucleotide sequence ID" value="NZ_KQ235883.1"/>
</dbReference>
<dbReference type="InterPro" id="IPR055170">
    <property type="entry name" value="GFO_IDH_MocA-like_dom"/>
</dbReference>
<evidence type="ECO:0000259" key="2">
    <source>
        <dbReference type="Pfam" id="PF22725"/>
    </source>
</evidence>
<dbReference type="PANTHER" id="PTHR43249:SF1">
    <property type="entry name" value="D-GLUCOSIDE 3-DEHYDROGENASE"/>
    <property type="match status" value="1"/>
</dbReference>
<dbReference type="OrthoDB" id="9781966at2"/>
<accession>A0A0J9BR84</accession>
<gene>
    <name evidence="3" type="ORF">HMPREF9470_04696</name>
</gene>
<sequence length="373" mass="41456">MSRVRLGIIGYGNIGSQHGRSMMAGKTPAAELTAVADVNPDRLKTARDNFGEGLKTFDNAGSLIHSGCCDGVLIAAPHYYHPSIAIEAMEAGLHVLVEKPAGVYTKQVERMDAVAAKHPELVYCMDFNQRTNPLYQKVKELLDSGELGQMKRVIWIITDWYRSQSYYDQGGWRATWDGEGGGVLLNQNPHNLDLWQWMCGMPKRVKANVYYGKHRNIDVEDDVTALAEYENGATGCYITTVGDAPGTNRLEIDGERGKLVVEDGKLKFYRLRMPEPEFNASYKKGLGKPEVWECEIPVKGTYTSHPGIINNFCDAVIKGTKPIAPGEEGVKGLQISNAIHLSSWLEGQWVDLPVDADLFLKKLQERCKEPVIL</sequence>
<dbReference type="Gene3D" id="3.30.360.10">
    <property type="entry name" value="Dihydrodipicolinate Reductase, domain 2"/>
    <property type="match status" value="1"/>
</dbReference>
<evidence type="ECO:0008006" key="5">
    <source>
        <dbReference type="Google" id="ProtNLM"/>
    </source>
</evidence>
<evidence type="ECO:0000259" key="1">
    <source>
        <dbReference type="Pfam" id="PF01408"/>
    </source>
</evidence>
<dbReference type="SUPFAM" id="SSF51735">
    <property type="entry name" value="NAD(P)-binding Rossmann-fold domains"/>
    <property type="match status" value="1"/>
</dbReference>
<dbReference type="Proteomes" id="UP000037392">
    <property type="component" value="Unassembled WGS sequence"/>
</dbReference>
<evidence type="ECO:0000313" key="4">
    <source>
        <dbReference type="Proteomes" id="UP000037392"/>
    </source>
</evidence>
<dbReference type="InterPro" id="IPR036291">
    <property type="entry name" value="NAD(P)-bd_dom_sf"/>
</dbReference>
<dbReference type="PANTHER" id="PTHR43249">
    <property type="entry name" value="UDP-N-ACETYL-2-AMINO-2-DEOXY-D-GLUCURONATE OXIDASE"/>
    <property type="match status" value="1"/>
</dbReference>
<reference evidence="3 4" key="1">
    <citation type="submission" date="2011-04" db="EMBL/GenBank/DDBJ databases">
        <title>The Genome Sequence of Clostridium citroniae WAL-19142.</title>
        <authorList>
            <consortium name="The Broad Institute Genome Sequencing Platform"/>
            <person name="Earl A."/>
            <person name="Ward D."/>
            <person name="Feldgarden M."/>
            <person name="Gevers D."/>
            <person name="Warren Y.A."/>
            <person name="Tyrrell K.L."/>
            <person name="Citron D.M."/>
            <person name="Goldstein E.J."/>
            <person name="Daigneault M."/>
            <person name="Allen-Vercoe E."/>
            <person name="Young S.K."/>
            <person name="Zeng Q."/>
            <person name="Gargeya S."/>
            <person name="Fitzgerald M."/>
            <person name="Haas B."/>
            <person name="Abouelleil A."/>
            <person name="Alvarado L."/>
            <person name="Arachchi H.M."/>
            <person name="Berlin A."/>
            <person name="Brown A."/>
            <person name="Chapman S.B."/>
            <person name="Chen Z."/>
            <person name="Dunbar C."/>
            <person name="Freedman E."/>
            <person name="Gearin G."/>
            <person name="Gellesch M."/>
            <person name="Goldberg J."/>
            <person name="Griggs A."/>
            <person name="Gujja S."/>
            <person name="Heilman E.R."/>
            <person name="Heiman D."/>
            <person name="Howarth C."/>
            <person name="Larson L."/>
            <person name="Lui A."/>
            <person name="MacDonald P.J."/>
            <person name="Mehta T."/>
            <person name="Montmayeur A."/>
            <person name="Murphy C."/>
            <person name="Neiman D."/>
            <person name="Pearson M."/>
            <person name="Priest M."/>
            <person name="Roberts A."/>
            <person name="Saif S."/>
            <person name="Shea T."/>
            <person name="Shenoy N."/>
            <person name="Sisk P."/>
            <person name="Stolte C."/>
            <person name="Sykes S."/>
            <person name="White J."/>
            <person name="Yandava C."/>
            <person name="Wortman J."/>
            <person name="Nusbaum C."/>
            <person name="Birren B."/>
        </authorList>
    </citation>
    <scope>NUCLEOTIDE SEQUENCE [LARGE SCALE GENOMIC DNA]</scope>
    <source>
        <strain evidence="3 4">WAL-19142</strain>
    </source>
</reference>